<proteinExistence type="inferred from homology"/>
<dbReference type="EMBL" id="SPQQ01000004">
    <property type="protein sequence ID" value="TGE37930.1"/>
    <property type="molecule type" value="Genomic_DNA"/>
</dbReference>
<reference evidence="2 3" key="1">
    <citation type="submission" date="2019-03" db="EMBL/GenBank/DDBJ databases">
        <title>Draft Genome Sequence of Desulfosporosinus fructosivorans Strain 63.6F, Isolated from Marine Sediment in the Baltic Sea.</title>
        <authorList>
            <person name="Hausmann B."/>
            <person name="Vandieken V."/>
            <person name="Pjevac P."/>
            <person name="Schreck K."/>
            <person name="Herbold C.W."/>
            <person name="Loy A."/>
        </authorList>
    </citation>
    <scope>NUCLEOTIDE SEQUENCE [LARGE SCALE GENOMIC DNA]</scope>
    <source>
        <strain evidence="2 3">63.6F</strain>
    </source>
</reference>
<protein>
    <submittedName>
        <fullName evidence="2">Enoyl-CoA hydratase</fullName>
    </submittedName>
</protein>
<dbReference type="CDD" id="cd06558">
    <property type="entry name" value="crotonase-like"/>
    <property type="match status" value="1"/>
</dbReference>
<comment type="similarity">
    <text evidence="1">Belongs to the enoyl-CoA hydratase/isomerase family.</text>
</comment>
<sequence>MGRRECLKFVKTPQEDKNSHLLYQKDGSIARIILNRPEKYNAFSLPMIRKWAEALQDAQEDQGIRVIVLTANGKAFSAGGDTEAMLAGKGFVGCDDQGESWGDKAIDRKRALTNHIHKIALTLDLMDKPVICGINGIAIGAGLDMALMCDIRVAADDAQLSAGYVKAGLVPGDGGVFYLPRLVGVAKALEILWTGDFISAYEAEKMGMVNKVVPAAELEQATLEMAKKIAESPPVCVQMIKRAVYSAQRTNDLRTALDLISSQMAIVSEMSDHKEGLNALKEKRKPVFTGH</sequence>
<dbReference type="OrthoDB" id="9775794at2"/>
<comment type="caution">
    <text evidence="2">The sequence shown here is derived from an EMBL/GenBank/DDBJ whole genome shotgun (WGS) entry which is preliminary data.</text>
</comment>
<dbReference type="Pfam" id="PF00378">
    <property type="entry name" value="ECH_1"/>
    <property type="match status" value="1"/>
</dbReference>
<dbReference type="AlphaFoldDB" id="A0A4Z0R521"/>
<gene>
    <name evidence="2" type="ORF">E4K67_13315</name>
</gene>
<dbReference type="PANTHER" id="PTHR43802">
    <property type="entry name" value="ENOYL-COA HYDRATASE"/>
    <property type="match status" value="1"/>
</dbReference>
<dbReference type="PANTHER" id="PTHR43802:SF1">
    <property type="entry name" value="IP11341P-RELATED"/>
    <property type="match status" value="1"/>
</dbReference>
<dbReference type="Gene3D" id="1.10.12.10">
    <property type="entry name" value="Lyase 2-enoyl-coa Hydratase, Chain A, domain 2"/>
    <property type="match status" value="1"/>
</dbReference>
<dbReference type="Proteomes" id="UP000298460">
    <property type="component" value="Unassembled WGS sequence"/>
</dbReference>
<name>A0A4Z0R521_9FIRM</name>
<organism evidence="2 3">
    <name type="scientific">Desulfosporosinus fructosivorans</name>
    <dbReference type="NCBI Taxonomy" id="2018669"/>
    <lineage>
        <taxon>Bacteria</taxon>
        <taxon>Bacillati</taxon>
        <taxon>Bacillota</taxon>
        <taxon>Clostridia</taxon>
        <taxon>Eubacteriales</taxon>
        <taxon>Desulfitobacteriaceae</taxon>
        <taxon>Desulfosporosinus</taxon>
    </lineage>
</organism>
<keyword evidence="3" id="KW-1185">Reference proteome</keyword>
<dbReference type="Gene3D" id="3.90.226.10">
    <property type="entry name" value="2-enoyl-CoA Hydratase, Chain A, domain 1"/>
    <property type="match status" value="1"/>
</dbReference>
<dbReference type="InterPro" id="IPR029045">
    <property type="entry name" value="ClpP/crotonase-like_dom_sf"/>
</dbReference>
<dbReference type="GO" id="GO:0003824">
    <property type="term" value="F:catalytic activity"/>
    <property type="evidence" value="ECO:0007669"/>
    <property type="project" value="UniProtKB-ARBA"/>
</dbReference>
<evidence type="ECO:0000256" key="1">
    <source>
        <dbReference type="ARBA" id="ARBA00005254"/>
    </source>
</evidence>
<dbReference type="InterPro" id="IPR001753">
    <property type="entry name" value="Enoyl-CoA_hydra/iso"/>
</dbReference>
<accession>A0A4Z0R521</accession>
<dbReference type="InterPro" id="IPR014748">
    <property type="entry name" value="Enoyl-CoA_hydra_C"/>
</dbReference>
<evidence type="ECO:0000313" key="2">
    <source>
        <dbReference type="EMBL" id="TGE37930.1"/>
    </source>
</evidence>
<dbReference type="SUPFAM" id="SSF52096">
    <property type="entry name" value="ClpP/crotonase"/>
    <property type="match status" value="1"/>
</dbReference>
<evidence type="ECO:0000313" key="3">
    <source>
        <dbReference type="Proteomes" id="UP000298460"/>
    </source>
</evidence>